<accession>A0ABV6VSF0</accession>
<dbReference type="InterPro" id="IPR019734">
    <property type="entry name" value="TPR_rpt"/>
</dbReference>
<protein>
    <submittedName>
        <fullName evidence="1">Tetratricopeptide repeat protein</fullName>
    </submittedName>
</protein>
<name>A0ABV6VSF0_9ACTN</name>
<dbReference type="Proteomes" id="UP001592531">
    <property type="component" value="Unassembled WGS sequence"/>
</dbReference>
<organism evidence="1 2">
    <name type="scientific">Streptacidiphilus cavernicola</name>
    <dbReference type="NCBI Taxonomy" id="3342716"/>
    <lineage>
        <taxon>Bacteria</taxon>
        <taxon>Bacillati</taxon>
        <taxon>Actinomycetota</taxon>
        <taxon>Actinomycetes</taxon>
        <taxon>Kitasatosporales</taxon>
        <taxon>Streptomycetaceae</taxon>
        <taxon>Streptacidiphilus</taxon>
    </lineage>
</organism>
<gene>
    <name evidence="1" type="ORF">ACEZDE_08390</name>
</gene>
<dbReference type="Pfam" id="PF13424">
    <property type="entry name" value="TPR_12"/>
    <property type="match status" value="1"/>
</dbReference>
<dbReference type="Gene3D" id="1.25.40.10">
    <property type="entry name" value="Tetratricopeptide repeat domain"/>
    <property type="match status" value="1"/>
</dbReference>
<comment type="caution">
    <text evidence="1">The sequence shown here is derived from an EMBL/GenBank/DDBJ whole genome shotgun (WGS) entry which is preliminary data.</text>
</comment>
<dbReference type="InterPro" id="IPR011990">
    <property type="entry name" value="TPR-like_helical_dom_sf"/>
</dbReference>
<dbReference type="SUPFAM" id="SSF48452">
    <property type="entry name" value="TPR-like"/>
    <property type="match status" value="1"/>
</dbReference>
<sequence>MAAPEMPDRLPRALLAEPAMISACASHDFSAVFKLLKVHAGIYPSMIARACDMTPSRVGEVIDKSRKIEKFDLIGRIADGLHIPGHMLGLAARPWESRPDFRRTTTRDTRSRIADISSVKLVRATGSVALVDPEYFADHIRTVMPTHYKTMNLFGAHHALDGVEHHLHVIDRLQAQTDGAIRDSMLTLGARSAEFLGWLHQDLGDFTNACYWSDRAMEWAQETGDDEMIAYILFRKSNQATARRDPQCAVALARAAQRVSGISASVRALAAQQEAQGHALSKNLRFAHQKFDEARQLVETPPEQGHDTALDTAYCTPTYIEMQRANCCLEMGDPQQAIDLFEAELRTLPRMYRNDHGVYLSRLARAYATAGEPDQAVAAAERALAIVRDTQSVRAMAELGDAATAMDAWASVPAVAQLQVSIKRVRGEIGFLELG</sequence>
<dbReference type="RefSeq" id="WP_380534087.1">
    <property type="nucleotide sequence ID" value="NZ_JBHFAB010000005.1"/>
</dbReference>
<proteinExistence type="predicted"/>
<evidence type="ECO:0000313" key="2">
    <source>
        <dbReference type="Proteomes" id="UP001592531"/>
    </source>
</evidence>
<evidence type="ECO:0000313" key="1">
    <source>
        <dbReference type="EMBL" id="MFC1416658.1"/>
    </source>
</evidence>
<dbReference type="SMART" id="SM00028">
    <property type="entry name" value="TPR"/>
    <property type="match status" value="2"/>
</dbReference>
<reference evidence="1 2" key="1">
    <citation type="submission" date="2024-09" db="EMBL/GenBank/DDBJ databases">
        <authorList>
            <person name="Lee S.D."/>
        </authorList>
    </citation>
    <scope>NUCLEOTIDE SEQUENCE [LARGE SCALE GENOMIC DNA]</scope>
    <source>
        <strain evidence="1 2">N8-3</strain>
    </source>
</reference>
<dbReference type="EMBL" id="JBHFAB010000005">
    <property type="protein sequence ID" value="MFC1416658.1"/>
    <property type="molecule type" value="Genomic_DNA"/>
</dbReference>
<keyword evidence="2" id="KW-1185">Reference proteome</keyword>